<feature type="region of interest" description="Disordered" evidence="1">
    <location>
        <begin position="1"/>
        <end position="37"/>
    </location>
</feature>
<name>A0ABY4QM25_9MYCO</name>
<organism evidence="2 3">
    <name type="scientific">Candidatus Mycobacterium methanotrophicum</name>
    <dbReference type="NCBI Taxonomy" id="2943498"/>
    <lineage>
        <taxon>Bacteria</taxon>
        <taxon>Bacillati</taxon>
        <taxon>Actinomycetota</taxon>
        <taxon>Actinomycetes</taxon>
        <taxon>Mycobacteriales</taxon>
        <taxon>Mycobacteriaceae</taxon>
        <taxon>Mycobacterium</taxon>
    </lineage>
</organism>
<evidence type="ECO:0000313" key="2">
    <source>
        <dbReference type="EMBL" id="UQX11659.1"/>
    </source>
</evidence>
<evidence type="ECO:0000313" key="3">
    <source>
        <dbReference type="Proteomes" id="UP001056610"/>
    </source>
</evidence>
<reference evidence="2" key="1">
    <citation type="submission" date="2022-05" db="EMBL/GenBank/DDBJ databases">
        <title>A methanotrophic Mycobacterium dominates a cave microbial ecosystem.</title>
        <authorList>
            <person name="Van Spanning R.J.M."/>
            <person name="Guan Q."/>
            <person name="Melkonian C."/>
            <person name="Gallant J."/>
            <person name="Polerecky L."/>
            <person name="Flot J.-F."/>
            <person name="Brandt B.W."/>
            <person name="Braster M."/>
            <person name="Iturbe Espinoza P."/>
            <person name="Aerts J."/>
            <person name="Meima-Franke M."/>
            <person name="Piersma S.R."/>
            <person name="Bunduc C."/>
            <person name="Ummels R."/>
            <person name="Pain A."/>
            <person name="Fleming E.J."/>
            <person name="van der Wel N."/>
            <person name="Gherman V.D."/>
            <person name="Sarbu S.M."/>
            <person name="Bodelier P.L.E."/>
            <person name="Bitter W."/>
        </authorList>
    </citation>
    <scope>NUCLEOTIDE SEQUENCE</scope>
    <source>
        <strain evidence="2">Sulfur Cave</strain>
    </source>
</reference>
<dbReference type="Pfam" id="PF02406">
    <property type="entry name" value="MmoB_DmpM"/>
    <property type="match status" value="1"/>
</dbReference>
<gene>
    <name evidence="2" type="ORF">M5I08_04115</name>
</gene>
<accession>A0ABY4QM25</accession>
<dbReference type="InterPro" id="IPR003454">
    <property type="entry name" value="MOase_MmoB_DmpM"/>
</dbReference>
<proteinExistence type="predicted"/>
<feature type="compositionally biased region" description="Basic and acidic residues" evidence="1">
    <location>
        <begin position="20"/>
        <end position="31"/>
    </location>
</feature>
<dbReference type="RefSeq" id="WP_219069715.1">
    <property type="nucleotide sequence ID" value="NZ_CAJUXY010000063.1"/>
</dbReference>
<evidence type="ECO:0000256" key="1">
    <source>
        <dbReference type="SAM" id="MobiDB-lite"/>
    </source>
</evidence>
<sequence length="159" mass="17500">MASTTVGKHTGAQTYTSAERAARQKDPKGLQDRMIGSGADKPVVASDRVVLALMKTFETTTVVEELLEEYADVDTFIVEDVGPYYRLENSGSIEIDTEVMEPLIGHHYDVFDLMVNVSTTVGRAYNDGNTFIITTELMGLDKPLPRYRDDGSAYAAKPN</sequence>
<dbReference type="EMBL" id="CP097320">
    <property type="protein sequence ID" value="UQX11659.1"/>
    <property type="molecule type" value="Genomic_DNA"/>
</dbReference>
<keyword evidence="3" id="KW-1185">Reference proteome</keyword>
<dbReference type="Proteomes" id="UP001056610">
    <property type="component" value="Chromosome"/>
</dbReference>
<protein>
    <submittedName>
        <fullName evidence="2">MmoB/DmpM family protein</fullName>
    </submittedName>
</protein>
<feature type="compositionally biased region" description="Polar residues" evidence="1">
    <location>
        <begin position="1"/>
        <end position="17"/>
    </location>
</feature>